<evidence type="ECO:0000313" key="3">
    <source>
        <dbReference type="Proteomes" id="UP000019335"/>
    </source>
</evidence>
<dbReference type="AlphaFoldDB" id="W7TBY6"/>
<evidence type="ECO:0000313" key="2">
    <source>
        <dbReference type="EMBL" id="EWM21068.1"/>
    </source>
</evidence>
<accession>W7TBY6</accession>
<feature type="non-terminal residue" evidence="2">
    <location>
        <position position="1"/>
    </location>
</feature>
<keyword evidence="3" id="KW-1185">Reference proteome</keyword>
<reference evidence="2 3" key="1">
    <citation type="journal article" date="2014" name="Mol. Plant">
        <title>Chromosome Scale Genome Assembly and Transcriptome Profiling of Nannochloropsis gaditana in Nitrogen Depletion.</title>
        <authorList>
            <person name="Corteggiani Carpinelli E."/>
            <person name="Telatin A."/>
            <person name="Vitulo N."/>
            <person name="Forcato C."/>
            <person name="D'Angelo M."/>
            <person name="Schiavon R."/>
            <person name="Vezzi A."/>
            <person name="Giacometti G.M."/>
            <person name="Morosinotto T."/>
            <person name="Valle G."/>
        </authorList>
    </citation>
    <scope>NUCLEOTIDE SEQUENCE [LARGE SCALE GENOMIC DNA]</scope>
    <source>
        <strain evidence="2 3">B-31</strain>
    </source>
</reference>
<protein>
    <submittedName>
        <fullName evidence="2">Reduced growth phenotype protein 1</fullName>
    </submittedName>
</protein>
<proteinExistence type="predicted"/>
<feature type="region of interest" description="Disordered" evidence="1">
    <location>
        <begin position="127"/>
        <end position="147"/>
    </location>
</feature>
<evidence type="ECO:0000256" key="1">
    <source>
        <dbReference type="SAM" id="MobiDB-lite"/>
    </source>
</evidence>
<organism evidence="2 3">
    <name type="scientific">Nannochloropsis gaditana</name>
    <dbReference type="NCBI Taxonomy" id="72520"/>
    <lineage>
        <taxon>Eukaryota</taxon>
        <taxon>Sar</taxon>
        <taxon>Stramenopiles</taxon>
        <taxon>Ochrophyta</taxon>
        <taxon>Eustigmatophyceae</taxon>
        <taxon>Eustigmatales</taxon>
        <taxon>Monodopsidaceae</taxon>
        <taxon>Nannochloropsis</taxon>
    </lineage>
</organism>
<sequence length="191" mass="21294">PSLPPSLYLQVSACLIREEWRYHPQPSHRKLLDRTVLDTFHDLTASSLTCAVSLKIPIDATPSFVTPFTSLEWKVCFEFVTNQEEDALDEAAAVADEEKARLERINARLLASWGKGGEEVGVVWEEEEEGEEEGLGVGTGIESGCPETVTPARTSKLRWSYPVRVLPPTDSDPTDLFMDSHVERCAIEMFA</sequence>
<comment type="caution">
    <text evidence="2">The sequence shown here is derived from an EMBL/GenBank/DDBJ whole genome shotgun (WGS) entry which is preliminary data.</text>
</comment>
<name>W7TBY6_9STRA</name>
<dbReference type="Proteomes" id="UP000019335">
    <property type="component" value="Unassembled WGS sequence"/>
</dbReference>
<dbReference type="EMBL" id="AZIL01002666">
    <property type="protein sequence ID" value="EWM21068.1"/>
    <property type="molecule type" value="Genomic_DNA"/>
</dbReference>
<gene>
    <name evidence="2" type="ORF">Naga_101000g1</name>
</gene>
<dbReference type="PANTHER" id="PTHR12507">
    <property type="entry name" value="REDUCED GROWTH PHENOTYPE 1 RGP1, YEAST -RELATED"/>
    <property type="match status" value="1"/>
</dbReference>
<dbReference type="InterPro" id="IPR014848">
    <property type="entry name" value="Rgp1"/>
</dbReference>